<dbReference type="InParanoid" id="T1EVB2"/>
<dbReference type="EMBL" id="AMQM01001637">
    <property type="status" value="NOT_ANNOTATED_CDS"/>
    <property type="molecule type" value="Genomic_DNA"/>
</dbReference>
<keyword evidence="5" id="KW-1185">Reference proteome</keyword>
<dbReference type="SUPFAM" id="SSF103473">
    <property type="entry name" value="MFS general substrate transporter"/>
    <property type="match status" value="1"/>
</dbReference>
<name>T1EVB2_HELRO</name>
<dbReference type="InterPro" id="IPR036259">
    <property type="entry name" value="MFS_trans_sf"/>
</dbReference>
<reference evidence="5" key="1">
    <citation type="submission" date="2012-12" db="EMBL/GenBank/DDBJ databases">
        <authorList>
            <person name="Hellsten U."/>
            <person name="Grimwood J."/>
            <person name="Chapman J.A."/>
            <person name="Shapiro H."/>
            <person name="Aerts A."/>
            <person name="Otillar R.P."/>
            <person name="Terry A.Y."/>
            <person name="Boore J.L."/>
            <person name="Simakov O."/>
            <person name="Marletaz F."/>
            <person name="Cho S.-J."/>
            <person name="Edsinger-Gonzales E."/>
            <person name="Havlak P."/>
            <person name="Kuo D.-H."/>
            <person name="Larsson T."/>
            <person name="Lv J."/>
            <person name="Arendt D."/>
            <person name="Savage R."/>
            <person name="Osoegawa K."/>
            <person name="de Jong P."/>
            <person name="Lindberg D.R."/>
            <person name="Seaver E.C."/>
            <person name="Weisblat D.A."/>
            <person name="Putnam N.H."/>
            <person name="Grigoriev I.V."/>
            <person name="Rokhsar D.S."/>
        </authorList>
    </citation>
    <scope>NUCLEOTIDE SEQUENCE</scope>
</reference>
<keyword evidence="2" id="KW-0472">Membrane</keyword>
<keyword evidence="2" id="KW-1133">Transmembrane helix</keyword>
<sequence>MSISYLNFLSSLGISESNYQWVGAWWLGYVIFAIMCFAFALPIFGYANDLPGASSIRAAKINELSVFSSSNLKERVDVYMTIWKLLHNTTFLLICLFSLCDMFVLCGLNSFGPKLIELLMFVSPTFAGFVFLPAGALGTLIGGYIINKFKMHVCAMMKFQLLLSIAVIAVAPTIFSHCPSNNLEYQNCSCVSSSDQRHPDGHGKPCSKHCKLSYIFVVGYALIFCFACICLTTTVSITFRVIQPYQATAALSMQTLLVKISGTVPSPLIFGVALDSSCFFKDVQSRHMKIENQKVAKYIFLILLVPKVISVLAMAIMISLHKSNSVSKNLIEDITIEVKPA</sequence>
<feature type="transmembrane region" description="Helical" evidence="2">
    <location>
        <begin position="90"/>
        <end position="112"/>
    </location>
</feature>
<feature type="transmembrane region" description="Helical" evidence="2">
    <location>
        <begin position="26"/>
        <end position="47"/>
    </location>
</feature>
<dbReference type="KEGG" id="hro:HELRODRAFT_164356"/>
<dbReference type="PANTHER" id="PTHR11388:SF100">
    <property type="entry name" value="SOLUTE CARRIER ORGANIC ANION TRANSPORTER FAMILY MEMBER 4A1"/>
    <property type="match status" value="1"/>
</dbReference>
<dbReference type="RefSeq" id="XP_009027558.1">
    <property type="nucleotide sequence ID" value="XM_009029310.1"/>
</dbReference>
<protein>
    <submittedName>
        <fullName evidence="3 4">Uncharacterized protein</fullName>
    </submittedName>
</protein>
<evidence type="ECO:0000256" key="2">
    <source>
        <dbReference type="SAM" id="Phobius"/>
    </source>
</evidence>
<keyword evidence="1" id="KW-1015">Disulfide bond</keyword>
<dbReference type="CTD" id="20200512"/>
<dbReference type="Pfam" id="PF03137">
    <property type="entry name" value="OATP"/>
    <property type="match status" value="1"/>
</dbReference>
<gene>
    <name evidence="4" type="primary">20200512</name>
    <name evidence="3" type="ORF">HELRODRAFT_164356</name>
</gene>
<dbReference type="OrthoDB" id="5062115at2759"/>
<dbReference type="GO" id="GO:0016020">
    <property type="term" value="C:membrane"/>
    <property type="evidence" value="ECO:0007669"/>
    <property type="project" value="InterPro"/>
</dbReference>
<reference evidence="3 5" key="2">
    <citation type="journal article" date="2013" name="Nature">
        <title>Insights into bilaterian evolution from three spiralian genomes.</title>
        <authorList>
            <person name="Simakov O."/>
            <person name="Marletaz F."/>
            <person name="Cho S.J."/>
            <person name="Edsinger-Gonzales E."/>
            <person name="Havlak P."/>
            <person name="Hellsten U."/>
            <person name="Kuo D.H."/>
            <person name="Larsson T."/>
            <person name="Lv J."/>
            <person name="Arendt D."/>
            <person name="Savage R."/>
            <person name="Osoegawa K."/>
            <person name="de Jong P."/>
            <person name="Grimwood J."/>
            <person name="Chapman J.A."/>
            <person name="Shapiro H."/>
            <person name="Aerts A."/>
            <person name="Otillar R.P."/>
            <person name="Terry A.Y."/>
            <person name="Boore J.L."/>
            <person name="Grigoriev I.V."/>
            <person name="Lindberg D.R."/>
            <person name="Seaver E.C."/>
            <person name="Weisblat D.A."/>
            <person name="Putnam N.H."/>
            <person name="Rokhsar D.S."/>
        </authorList>
    </citation>
    <scope>NUCLEOTIDE SEQUENCE</scope>
</reference>
<feature type="transmembrane region" description="Helical" evidence="2">
    <location>
        <begin position="214"/>
        <end position="239"/>
    </location>
</feature>
<evidence type="ECO:0000256" key="1">
    <source>
        <dbReference type="ARBA" id="ARBA00023157"/>
    </source>
</evidence>
<evidence type="ECO:0000313" key="4">
    <source>
        <dbReference type="EnsemblMetazoa" id="HelroP164356"/>
    </source>
</evidence>
<dbReference type="InterPro" id="IPR004156">
    <property type="entry name" value="OATP"/>
</dbReference>
<keyword evidence="2" id="KW-0812">Transmembrane</keyword>
<feature type="transmembrane region" description="Helical" evidence="2">
    <location>
        <begin position="159"/>
        <end position="175"/>
    </location>
</feature>
<dbReference type="AlphaFoldDB" id="T1EVB2"/>
<evidence type="ECO:0000313" key="3">
    <source>
        <dbReference type="EMBL" id="ESN94498.1"/>
    </source>
</evidence>
<dbReference type="GeneID" id="20200512"/>
<dbReference type="EnsemblMetazoa" id="HelroT164356">
    <property type="protein sequence ID" value="HelroP164356"/>
    <property type="gene ID" value="HelroG164356"/>
</dbReference>
<feature type="transmembrane region" description="Helical" evidence="2">
    <location>
        <begin position="118"/>
        <end position="147"/>
    </location>
</feature>
<evidence type="ECO:0000313" key="5">
    <source>
        <dbReference type="Proteomes" id="UP000015101"/>
    </source>
</evidence>
<dbReference type="Proteomes" id="UP000015101">
    <property type="component" value="Unassembled WGS sequence"/>
</dbReference>
<dbReference type="EMBL" id="KB097571">
    <property type="protein sequence ID" value="ESN94498.1"/>
    <property type="molecule type" value="Genomic_DNA"/>
</dbReference>
<dbReference type="OMA" id="AQDFWST"/>
<dbReference type="HOGENOM" id="CLU_814524_0_0_1"/>
<dbReference type="eggNOG" id="KOG3626">
    <property type="taxonomic scope" value="Eukaryota"/>
</dbReference>
<organism evidence="4 5">
    <name type="scientific">Helobdella robusta</name>
    <name type="common">Californian leech</name>
    <dbReference type="NCBI Taxonomy" id="6412"/>
    <lineage>
        <taxon>Eukaryota</taxon>
        <taxon>Metazoa</taxon>
        <taxon>Spiralia</taxon>
        <taxon>Lophotrochozoa</taxon>
        <taxon>Annelida</taxon>
        <taxon>Clitellata</taxon>
        <taxon>Hirudinea</taxon>
        <taxon>Rhynchobdellida</taxon>
        <taxon>Glossiphoniidae</taxon>
        <taxon>Helobdella</taxon>
    </lineage>
</organism>
<dbReference type="GO" id="GO:0055085">
    <property type="term" value="P:transmembrane transport"/>
    <property type="evidence" value="ECO:0007669"/>
    <property type="project" value="InterPro"/>
</dbReference>
<accession>T1EVB2</accession>
<reference evidence="4" key="3">
    <citation type="submission" date="2015-06" db="UniProtKB">
        <authorList>
            <consortium name="EnsemblMetazoa"/>
        </authorList>
    </citation>
    <scope>IDENTIFICATION</scope>
</reference>
<proteinExistence type="predicted"/>
<dbReference type="PANTHER" id="PTHR11388">
    <property type="entry name" value="ORGANIC ANION TRANSPORTER"/>
    <property type="match status" value="1"/>
</dbReference>
<feature type="transmembrane region" description="Helical" evidence="2">
    <location>
        <begin position="298"/>
        <end position="320"/>
    </location>
</feature>